<dbReference type="EMBL" id="MT631699">
    <property type="protein sequence ID" value="QNO57699.1"/>
    <property type="molecule type" value="Genomic_DNA"/>
</dbReference>
<keyword evidence="5 8" id="KW-0418">Kinase</keyword>
<evidence type="ECO:0000259" key="9">
    <source>
        <dbReference type="Pfam" id="PF00696"/>
    </source>
</evidence>
<evidence type="ECO:0000256" key="3">
    <source>
        <dbReference type="ARBA" id="ARBA00022679"/>
    </source>
</evidence>
<dbReference type="CDD" id="cd04235">
    <property type="entry name" value="AAK_CK"/>
    <property type="match status" value="1"/>
</dbReference>
<keyword evidence="6" id="KW-0067">ATP-binding</keyword>
<keyword evidence="4" id="KW-0547">Nucleotide-binding</keyword>
<dbReference type="PRINTS" id="PR01469">
    <property type="entry name" value="CARBMTKINASE"/>
</dbReference>
<dbReference type="GO" id="GO:0008804">
    <property type="term" value="F:carbamate kinase activity"/>
    <property type="evidence" value="ECO:0007669"/>
    <property type="project" value="UniProtKB-UniRule"/>
</dbReference>
<keyword evidence="3 8" id="KW-0808">Transferase</keyword>
<dbReference type="SUPFAM" id="SSF53633">
    <property type="entry name" value="Carbamate kinase-like"/>
    <property type="match status" value="1"/>
</dbReference>
<sequence>MSLIVAALGGNAIIKEGEQGTFAQQFTNTYESMGYIVHLIRAGHQVVLTHGNGPQVGFIMIQVEASAGKVPTAPLHVDVAQSQGSMGYMIAQSLINQLQEHGIDTRVAAVMTQVLVNRDDPAMKHPTKPVGAFYTRERAVELERRGHAIVEDSGRGWRRVVASPRPIRIIEAEIIKELVQAGTIVVACGGGGIPVAEEHGTLNGVDAVIDKDLASSLLAAEIKADVIMFLTTVERVALNYNTPQQVELERLSLDEARQYLREGQFPPGSMGPKIEAAVEFVERGGERAVVCRPEFVVEALAGRAGTVIE</sequence>
<dbReference type="PANTHER" id="PTHR30409">
    <property type="entry name" value="CARBAMATE KINASE"/>
    <property type="match status" value="1"/>
</dbReference>
<evidence type="ECO:0000256" key="1">
    <source>
        <dbReference type="ARBA" id="ARBA00011066"/>
    </source>
</evidence>
<evidence type="ECO:0000256" key="8">
    <source>
        <dbReference type="PIRNR" id="PIRNR000723"/>
    </source>
</evidence>
<dbReference type="NCBIfam" id="NF009007">
    <property type="entry name" value="PRK12352.1"/>
    <property type="match status" value="1"/>
</dbReference>
<dbReference type="NCBIfam" id="TIGR00746">
    <property type="entry name" value="arcC"/>
    <property type="match status" value="1"/>
</dbReference>
<organism evidence="10">
    <name type="scientific">Candidatus Methanophaga sp. ANME-1 ERB7</name>
    <dbReference type="NCBI Taxonomy" id="2759913"/>
    <lineage>
        <taxon>Archaea</taxon>
        <taxon>Methanobacteriati</taxon>
        <taxon>Methanobacteriota</taxon>
        <taxon>Stenosarchaea group</taxon>
        <taxon>Methanomicrobia</taxon>
        <taxon>Candidatus Methanophagales</taxon>
        <taxon>Candidatus Methanophagaceae</taxon>
        <taxon>Candidatus Methanophaga</taxon>
    </lineage>
</organism>
<name>A0A7G9ZBR5_9EURY</name>
<evidence type="ECO:0000313" key="10">
    <source>
        <dbReference type="EMBL" id="QNO57699.1"/>
    </source>
</evidence>
<evidence type="ECO:0000256" key="5">
    <source>
        <dbReference type="ARBA" id="ARBA00022777"/>
    </source>
</evidence>
<evidence type="ECO:0000256" key="4">
    <source>
        <dbReference type="ARBA" id="ARBA00022741"/>
    </source>
</evidence>
<dbReference type="InterPro" id="IPR003964">
    <property type="entry name" value="Carb_kinase"/>
</dbReference>
<dbReference type="InterPro" id="IPR036393">
    <property type="entry name" value="AceGlu_kinase-like_sf"/>
</dbReference>
<proteinExistence type="inferred from homology"/>
<evidence type="ECO:0000256" key="7">
    <source>
        <dbReference type="NCBIfam" id="TIGR00746"/>
    </source>
</evidence>
<dbReference type="GO" id="GO:0005524">
    <property type="term" value="F:ATP binding"/>
    <property type="evidence" value="ECO:0007669"/>
    <property type="project" value="UniProtKB-KW"/>
</dbReference>
<reference evidence="10" key="1">
    <citation type="submission" date="2020-06" db="EMBL/GenBank/DDBJ databases">
        <title>Unique genomic features of the anaerobic methanotrophic archaea.</title>
        <authorList>
            <person name="Chadwick G.L."/>
            <person name="Skennerton C.T."/>
            <person name="Laso-Perez R."/>
            <person name="Leu A.O."/>
            <person name="Speth D.R."/>
            <person name="Yu H."/>
            <person name="Morgan-Lang C."/>
            <person name="Hatzenpichler R."/>
            <person name="Goudeau D."/>
            <person name="Malmstrom R."/>
            <person name="Brazelton W.J."/>
            <person name="Woyke T."/>
            <person name="Hallam S.J."/>
            <person name="Tyson G.W."/>
            <person name="Wegener G."/>
            <person name="Boetius A."/>
            <person name="Orphan V."/>
        </authorList>
    </citation>
    <scope>NUCLEOTIDE SEQUENCE</scope>
</reference>
<comment type="similarity">
    <text evidence="1 8">Belongs to the carbamate kinase family.</text>
</comment>
<accession>A0A7G9ZBR5</accession>
<evidence type="ECO:0000256" key="2">
    <source>
        <dbReference type="ARBA" id="ARBA00020752"/>
    </source>
</evidence>
<gene>
    <name evidence="10" type="primary">cpkA</name>
    <name evidence="10" type="ORF">NMCMJOEM_00037</name>
</gene>
<evidence type="ECO:0000256" key="6">
    <source>
        <dbReference type="ARBA" id="ARBA00022840"/>
    </source>
</evidence>
<dbReference type="AlphaFoldDB" id="A0A7G9ZBR5"/>
<dbReference type="PANTHER" id="PTHR30409:SF1">
    <property type="entry name" value="CARBAMATE KINASE-RELATED"/>
    <property type="match status" value="1"/>
</dbReference>
<feature type="domain" description="Aspartate/glutamate/uridylate kinase" evidence="9">
    <location>
        <begin position="3"/>
        <end position="291"/>
    </location>
</feature>
<dbReference type="GO" id="GO:0019546">
    <property type="term" value="P:L-arginine deiminase pathway"/>
    <property type="evidence" value="ECO:0007669"/>
    <property type="project" value="TreeGrafter"/>
</dbReference>
<dbReference type="Pfam" id="PF00696">
    <property type="entry name" value="AA_kinase"/>
    <property type="match status" value="1"/>
</dbReference>
<dbReference type="GO" id="GO:0005829">
    <property type="term" value="C:cytosol"/>
    <property type="evidence" value="ECO:0007669"/>
    <property type="project" value="TreeGrafter"/>
</dbReference>
<dbReference type="InterPro" id="IPR001048">
    <property type="entry name" value="Asp/Glu/Uridylate_kinase"/>
</dbReference>
<dbReference type="PROSITE" id="PS01128">
    <property type="entry name" value="SHIKIMATE_KINASE"/>
    <property type="match status" value="1"/>
</dbReference>
<dbReference type="Gene3D" id="3.40.1160.10">
    <property type="entry name" value="Acetylglutamate kinase-like"/>
    <property type="match status" value="1"/>
</dbReference>
<dbReference type="FunFam" id="3.40.1160.10:FF:000007">
    <property type="entry name" value="Carbamate kinase"/>
    <property type="match status" value="1"/>
</dbReference>
<dbReference type="InterPro" id="IPR023000">
    <property type="entry name" value="Shikimate_kinase_CS"/>
</dbReference>
<dbReference type="PIRSF" id="PIRSF000723">
    <property type="entry name" value="Carbamate_kin"/>
    <property type="match status" value="1"/>
</dbReference>
<protein>
    <recommendedName>
        <fullName evidence="2 7">Carbamate kinase</fullName>
    </recommendedName>
</protein>